<accession>A0A975AKG4</accession>
<evidence type="ECO:0000313" key="3">
    <source>
        <dbReference type="EMBL" id="QSX29327.1"/>
    </source>
</evidence>
<dbReference type="InterPro" id="IPR013538">
    <property type="entry name" value="ASHA1/2-like_C"/>
</dbReference>
<reference evidence="3 4" key="1">
    <citation type="submission" date="2021-03" db="EMBL/GenBank/DDBJ databases">
        <title>Novel species identification of genus Shewanella.</title>
        <authorList>
            <person name="Liu G."/>
            <person name="Zhang Q."/>
        </authorList>
    </citation>
    <scope>NUCLEOTIDE SEQUENCE [LARGE SCALE GENOMIC DNA]</scope>
    <source>
        <strain evidence="3 4">FJAT-53726</strain>
    </source>
</reference>
<proteinExistence type="inferred from homology"/>
<dbReference type="Proteomes" id="UP000663281">
    <property type="component" value="Chromosome"/>
</dbReference>
<evidence type="ECO:0000256" key="1">
    <source>
        <dbReference type="ARBA" id="ARBA00006817"/>
    </source>
</evidence>
<dbReference type="EMBL" id="CP071504">
    <property type="protein sequence ID" value="QSX29327.1"/>
    <property type="molecule type" value="Genomic_DNA"/>
</dbReference>
<dbReference type="AlphaFoldDB" id="A0A975AKG4"/>
<comment type="similarity">
    <text evidence="1">Belongs to the AHA1 family.</text>
</comment>
<evidence type="ECO:0000313" key="4">
    <source>
        <dbReference type="Proteomes" id="UP000663281"/>
    </source>
</evidence>
<gene>
    <name evidence="3" type="ORF">JYB88_14085</name>
</gene>
<dbReference type="SUPFAM" id="SSF55961">
    <property type="entry name" value="Bet v1-like"/>
    <property type="match status" value="1"/>
</dbReference>
<dbReference type="Gene3D" id="3.30.530.20">
    <property type="match status" value="1"/>
</dbReference>
<keyword evidence="4" id="KW-1185">Reference proteome</keyword>
<sequence>MDISIEQWIAAPLERVWRAWVNPEDIIHWNFANDDWCCPRAELQLAVGGKFSYRMEAKDGSFGFDFEGEFVAISPREEISFTIADGRMVKVQFQACDGGTRLVETFQAEDQNSAEQQRQGWLCILQNFKKHVESQRD</sequence>
<dbReference type="RefSeq" id="WP_207324513.1">
    <property type="nucleotide sequence ID" value="NZ_CP071504.1"/>
</dbReference>
<organism evidence="3 4">
    <name type="scientific">Shewanella cyperi</name>
    <dbReference type="NCBI Taxonomy" id="2814292"/>
    <lineage>
        <taxon>Bacteria</taxon>
        <taxon>Pseudomonadati</taxon>
        <taxon>Pseudomonadota</taxon>
        <taxon>Gammaproteobacteria</taxon>
        <taxon>Alteromonadales</taxon>
        <taxon>Shewanellaceae</taxon>
        <taxon>Shewanella</taxon>
    </lineage>
</organism>
<feature type="domain" description="Activator of Hsp90 ATPase homologue 1/2-like C-terminal" evidence="2">
    <location>
        <begin position="11"/>
        <end position="133"/>
    </location>
</feature>
<protein>
    <submittedName>
        <fullName evidence="3">SRPBCC domain-containing protein</fullName>
    </submittedName>
</protein>
<dbReference type="InterPro" id="IPR023393">
    <property type="entry name" value="START-like_dom_sf"/>
</dbReference>
<dbReference type="Pfam" id="PF08327">
    <property type="entry name" value="AHSA1"/>
    <property type="match status" value="1"/>
</dbReference>
<name>A0A975AKG4_9GAMM</name>
<evidence type="ECO:0000259" key="2">
    <source>
        <dbReference type="Pfam" id="PF08327"/>
    </source>
</evidence>
<dbReference type="KEGG" id="scyp:JYB88_14085"/>